<protein>
    <submittedName>
        <fullName evidence="2">Uncharacterized protein</fullName>
    </submittedName>
</protein>
<keyword evidence="3" id="KW-1185">Reference proteome</keyword>
<evidence type="ECO:0000256" key="1">
    <source>
        <dbReference type="SAM" id="MobiDB-lite"/>
    </source>
</evidence>
<accession>A0AAD7ANA7</accession>
<comment type="caution">
    <text evidence="2">The sequence shown here is derived from an EMBL/GenBank/DDBJ whole genome shotgun (WGS) entry which is preliminary data.</text>
</comment>
<sequence length="311" mass="34950">MSRLPKQPKLTLRDRFKTKWHKLASKVKHRWNKLTRKRSPAHSTQPSKSTTPAPSNSQGPPLTPTPPPNPGSSPSPADNGEDSMKGAKTDTSDPARSQPGSDLYINPYLEFTHILPDFDYKAWKIDGDTVSQFLQWGEARGNQKSKWTELIEKFDGALESETLAAVTEFIPDGPLPVKTLVNALLSIVKLGIVYEFALQTIEDIRDIVEASGDSLTAKKNLEDICAVVNDICEWANKLVRENVWKRALHNELGDWSSRLEEAKRKLVDRTVLTTNRAVQTMNNNLAIHQDKVLLLFNFIFHHASTHTPTRV</sequence>
<proteinExistence type="predicted"/>
<organism evidence="2 3">
    <name type="scientific">Mycena albidolilacea</name>
    <dbReference type="NCBI Taxonomy" id="1033008"/>
    <lineage>
        <taxon>Eukaryota</taxon>
        <taxon>Fungi</taxon>
        <taxon>Dikarya</taxon>
        <taxon>Basidiomycota</taxon>
        <taxon>Agaricomycotina</taxon>
        <taxon>Agaricomycetes</taxon>
        <taxon>Agaricomycetidae</taxon>
        <taxon>Agaricales</taxon>
        <taxon>Marasmiineae</taxon>
        <taxon>Mycenaceae</taxon>
        <taxon>Mycena</taxon>
    </lineage>
</organism>
<dbReference type="EMBL" id="JARIHO010000004">
    <property type="protein sequence ID" value="KAJ7362993.1"/>
    <property type="molecule type" value="Genomic_DNA"/>
</dbReference>
<feature type="region of interest" description="Disordered" evidence="1">
    <location>
        <begin position="1"/>
        <end position="101"/>
    </location>
</feature>
<reference evidence="2" key="1">
    <citation type="submission" date="2023-03" db="EMBL/GenBank/DDBJ databases">
        <title>Massive genome expansion in bonnet fungi (Mycena s.s.) driven by repeated elements and novel gene families across ecological guilds.</title>
        <authorList>
            <consortium name="Lawrence Berkeley National Laboratory"/>
            <person name="Harder C.B."/>
            <person name="Miyauchi S."/>
            <person name="Viragh M."/>
            <person name="Kuo A."/>
            <person name="Thoen E."/>
            <person name="Andreopoulos B."/>
            <person name="Lu D."/>
            <person name="Skrede I."/>
            <person name="Drula E."/>
            <person name="Henrissat B."/>
            <person name="Morin E."/>
            <person name="Kohler A."/>
            <person name="Barry K."/>
            <person name="LaButti K."/>
            <person name="Morin E."/>
            <person name="Salamov A."/>
            <person name="Lipzen A."/>
            <person name="Mereny Z."/>
            <person name="Hegedus B."/>
            <person name="Baldrian P."/>
            <person name="Stursova M."/>
            <person name="Weitz H."/>
            <person name="Taylor A."/>
            <person name="Grigoriev I.V."/>
            <person name="Nagy L.G."/>
            <person name="Martin F."/>
            <person name="Kauserud H."/>
        </authorList>
    </citation>
    <scope>NUCLEOTIDE SEQUENCE</scope>
    <source>
        <strain evidence="2">CBHHK002</strain>
    </source>
</reference>
<evidence type="ECO:0000313" key="3">
    <source>
        <dbReference type="Proteomes" id="UP001218218"/>
    </source>
</evidence>
<feature type="compositionally biased region" description="Basic and acidic residues" evidence="1">
    <location>
        <begin position="82"/>
        <end position="93"/>
    </location>
</feature>
<gene>
    <name evidence="2" type="ORF">DFH08DRAFT_1025590</name>
</gene>
<dbReference type="AlphaFoldDB" id="A0AAD7ANA7"/>
<name>A0AAD7ANA7_9AGAR</name>
<feature type="compositionally biased region" description="Basic residues" evidence="1">
    <location>
        <begin position="18"/>
        <end position="40"/>
    </location>
</feature>
<feature type="compositionally biased region" description="Pro residues" evidence="1">
    <location>
        <begin position="61"/>
        <end position="73"/>
    </location>
</feature>
<evidence type="ECO:0000313" key="2">
    <source>
        <dbReference type="EMBL" id="KAJ7362993.1"/>
    </source>
</evidence>
<dbReference type="Proteomes" id="UP001218218">
    <property type="component" value="Unassembled WGS sequence"/>
</dbReference>
<feature type="compositionally biased region" description="Polar residues" evidence="1">
    <location>
        <begin position="41"/>
        <end position="55"/>
    </location>
</feature>